<dbReference type="AlphaFoldDB" id="B6ABN4"/>
<keyword evidence="2" id="KW-0540">Nuclease</keyword>
<evidence type="ECO:0000256" key="3">
    <source>
        <dbReference type="ARBA" id="ARBA00022723"/>
    </source>
</evidence>
<feature type="binding site" evidence="5">
    <location>
        <position position="164"/>
    </location>
    <ligand>
        <name>a divalent metal cation</name>
        <dbReference type="ChEBI" id="CHEBI:60240"/>
        <label>2</label>
    </ligand>
</feature>
<dbReference type="InterPro" id="IPR001130">
    <property type="entry name" value="TatD-like"/>
</dbReference>
<keyword evidence="4 6" id="KW-0378">Hydrolase</keyword>
<dbReference type="OMA" id="YGGSQKH"/>
<evidence type="ECO:0000313" key="6">
    <source>
        <dbReference type="EMBL" id="EEA05786.1"/>
    </source>
</evidence>
<dbReference type="Proteomes" id="UP000001460">
    <property type="component" value="Unassembled WGS sequence"/>
</dbReference>
<gene>
    <name evidence="6" type="ORF">CMU_027960</name>
</gene>
<accession>B6ABN4</accession>
<dbReference type="eggNOG" id="KOG3020">
    <property type="taxonomic scope" value="Eukaryota"/>
</dbReference>
<feature type="binding site" evidence="5">
    <location>
        <position position="127"/>
    </location>
    <ligand>
        <name>a divalent metal cation</name>
        <dbReference type="ChEBI" id="CHEBI:60240"/>
        <label>1</label>
    </ligand>
</feature>
<evidence type="ECO:0000256" key="1">
    <source>
        <dbReference type="ARBA" id="ARBA00009275"/>
    </source>
</evidence>
<evidence type="ECO:0000256" key="2">
    <source>
        <dbReference type="ARBA" id="ARBA00022722"/>
    </source>
</evidence>
<evidence type="ECO:0000256" key="4">
    <source>
        <dbReference type="ARBA" id="ARBA00022801"/>
    </source>
</evidence>
<dbReference type="InterPro" id="IPR050891">
    <property type="entry name" value="TatD-type_Hydrolase"/>
</dbReference>
<sequence>MNNFCFIDIGANLTDPVFQGIYHGKSYHLPDISDIIERARLNGLKKIIITCGCLQDCIDALELCKIHDPDCKFLYITVGVHPTRAQELTCKNTNNCKDSFCDCANKYLDKLKQIIISNRNRVVALGEFGLDSDRTQFCPIEIQIKYFEFQLSLLENFKLPLFLHIRGDSECVLKVTYILQKYRHLWIEKGAVAHSFTGTKQDLDSLLNIGLDIGINGCSLKTQHNLELLKYIPLDRLHIETDSPWCEIKPTHASFPLVKTHFHQVQKPAKWTKSHLVKGRNEPVKIIQVAEVIFSIIQPSISFDLFVIQIYENTLKRYFS</sequence>
<dbReference type="OrthoDB" id="6079689at2759"/>
<dbReference type="InterPro" id="IPR032466">
    <property type="entry name" value="Metal_Hydrolase"/>
</dbReference>
<proteinExistence type="inferred from homology"/>
<feature type="binding site" evidence="5">
    <location>
        <position position="194"/>
    </location>
    <ligand>
        <name>a divalent metal cation</name>
        <dbReference type="ChEBI" id="CHEBI:60240"/>
        <label>2</label>
    </ligand>
</feature>
<dbReference type="VEuPathDB" id="CryptoDB:CMU_027960"/>
<name>B6ABN4_CRYMR</name>
<protein>
    <submittedName>
        <fullName evidence="6">Hydrolase, TatD family protein</fullName>
    </submittedName>
</protein>
<dbReference type="SUPFAM" id="SSF51556">
    <property type="entry name" value="Metallo-dependent hydrolases"/>
    <property type="match status" value="1"/>
</dbReference>
<keyword evidence="3 5" id="KW-0479">Metal-binding</keyword>
<dbReference type="GO" id="GO:0046872">
    <property type="term" value="F:metal ion binding"/>
    <property type="evidence" value="ECO:0007669"/>
    <property type="project" value="UniProtKB-KW"/>
</dbReference>
<dbReference type="PANTHER" id="PTHR10060">
    <property type="entry name" value="TATD FAMILY DEOXYRIBONUCLEASE"/>
    <property type="match status" value="1"/>
</dbReference>
<dbReference type="GO" id="GO:0005829">
    <property type="term" value="C:cytosol"/>
    <property type="evidence" value="ECO:0007669"/>
    <property type="project" value="TreeGrafter"/>
</dbReference>
<dbReference type="CDD" id="cd01310">
    <property type="entry name" value="TatD_DNAse"/>
    <property type="match status" value="1"/>
</dbReference>
<dbReference type="EMBL" id="DS989727">
    <property type="protein sequence ID" value="EEA05786.1"/>
    <property type="molecule type" value="Genomic_DNA"/>
</dbReference>
<dbReference type="RefSeq" id="XP_002140135.1">
    <property type="nucleotide sequence ID" value="XM_002140099.1"/>
</dbReference>
<organism evidence="6 7">
    <name type="scientific">Cryptosporidium muris (strain RN66)</name>
    <dbReference type="NCBI Taxonomy" id="441375"/>
    <lineage>
        <taxon>Eukaryota</taxon>
        <taxon>Sar</taxon>
        <taxon>Alveolata</taxon>
        <taxon>Apicomplexa</taxon>
        <taxon>Conoidasida</taxon>
        <taxon>Coccidia</taxon>
        <taxon>Eucoccidiorida</taxon>
        <taxon>Eimeriorina</taxon>
        <taxon>Cryptosporidiidae</taxon>
        <taxon>Cryptosporidium</taxon>
    </lineage>
</organism>
<dbReference type="GO" id="GO:0008296">
    <property type="term" value="F:3'-5'-DNA exonuclease activity"/>
    <property type="evidence" value="ECO:0007669"/>
    <property type="project" value="TreeGrafter"/>
</dbReference>
<reference evidence="6" key="1">
    <citation type="submission" date="2008-06" db="EMBL/GenBank/DDBJ databases">
        <authorList>
            <person name="Lorenzi H."/>
            <person name="Inman J."/>
            <person name="Miller J."/>
            <person name="Schobel S."/>
            <person name="Amedeo P."/>
            <person name="Caler E.V."/>
            <person name="da Silva J."/>
        </authorList>
    </citation>
    <scope>NUCLEOTIDE SEQUENCE [LARGE SCALE GENOMIC DNA]</scope>
    <source>
        <strain evidence="6">RN66</strain>
    </source>
</reference>
<dbReference type="GeneID" id="6994818"/>
<evidence type="ECO:0000256" key="5">
    <source>
        <dbReference type="PIRSR" id="PIRSR005902-1"/>
    </source>
</evidence>
<dbReference type="PIRSF" id="PIRSF005902">
    <property type="entry name" value="DNase_TatD"/>
    <property type="match status" value="1"/>
</dbReference>
<dbReference type="PANTHER" id="PTHR10060:SF15">
    <property type="entry name" value="DEOXYRIBONUCLEASE TATDN1"/>
    <property type="match status" value="1"/>
</dbReference>
<comment type="similarity">
    <text evidence="1">Belongs to the metallo-dependent hydrolases superfamily. TatD-type hydrolase family.</text>
</comment>
<dbReference type="Gene3D" id="3.20.20.140">
    <property type="entry name" value="Metal-dependent hydrolases"/>
    <property type="match status" value="1"/>
</dbReference>
<keyword evidence="7" id="KW-1185">Reference proteome</keyword>
<feature type="binding site" evidence="5">
    <location>
        <position position="242"/>
    </location>
    <ligand>
        <name>a divalent metal cation</name>
        <dbReference type="ChEBI" id="CHEBI:60240"/>
        <label>1</label>
    </ligand>
</feature>
<dbReference type="Pfam" id="PF01026">
    <property type="entry name" value="TatD_DNase"/>
    <property type="match status" value="1"/>
</dbReference>
<evidence type="ECO:0000313" key="7">
    <source>
        <dbReference type="Proteomes" id="UP000001460"/>
    </source>
</evidence>
<dbReference type="STRING" id="441375.B6ABN4"/>